<keyword evidence="2" id="KW-1003">Cell membrane</keyword>
<feature type="transmembrane region" description="Helical" evidence="6">
    <location>
        <begin position="145"/>
        <end position="165"/>
    </location>
</feature>
<dbReference type="InterPro" id="IPR001123">
    <property type="entry name" value="LeuE-type"/>
</dbReference>
<dbReference type="GO" id="GO:0005886">
    <property type="term" value="C:plasma membrane"/>
    <property type="evidence" value="ECO:0007669"/>
    <property type="project" value="UniProtKB-SubCell"/>
</dbReference>
<name>A0A9X0WMH8_9GAMM</name>
<reference evidence="7 8" key="1">
    <citation type="journal article" date="2020" name="Microorganisms">
        <title>Osmotic Adaptation and Compatible Solute Biosynthesis of Phototrophic Bacteria as Revealed from Genome Analyses.</title>
        <authorList>
            <person name="Imhoff J.F."/>
            <person name="Rahn T."/>
            <person name="Kunzel S."/>
            <person name="Keller A."/>
            <person name="Neulinger S.C."/>
        </authorList>
    </citation>
    <scope>NUCLEOTIDE SEQUENCE [LARGE SCALE GENOMIC DNA]</scope>
    <source>
        <strain evidence="7 8">DSM 21303</strain>
    </source>
</reference>
<feature type="transmembrane region" description="Helical" evidence="6">
    <location>
        <begin position="6"/>
        <end position="27"/>
    </location>
</feature>
<comment type="subcellular location">
    <subcellularLocation>
        <location evidence="1">Cell membrane</location>
        <topology evidence="1">Multi-pass membrane protein</topology>
    </subcellularLocation>
</comment>
<dbReference type="PANTHER" id="PTHR30086">
    <property type="entry name" value="ARGININE EXPORTER PROTEIN ARGO"/>
    <property type="match status" value="1"/>
</dbReference>
<keyword evidence="4 6" id="KW-1133">Transmembrane helix</keyword>
<keyword evidence="5 6" id="KW-0472">Membrane</keyword>
<dbReference type="PANTHER" id="PTHR30086:SF20">
    <property type="entry name" value="ARGININE EXPORTER PROTEIN ARGO-RELATED"/>
    <property type="match status" value="1"/>
</dbReference>
<evidence type="ECO:0000256" key="3">
    <source>
        <dbReference type="ARBA" id="ARBA00022692"/>
    </source>
</evidence>
<gene>
    <name evidence="7" type="ORF">CKO25_18685</name>
</gene>
<keyword evidence="8" id="KW-1185">Reference proteome</keyword>
<organism evidence="7 8">
    <name type="scientific">Thiocapsa imhoffii</name>
    <dbReference type="NCBI Taxonomy" id="382777"/>
    <lineage>
        <taxon>Bacteria</taxon>
        <taxon>Pseudomonadati</taxon>
        <taxon>Pseudomonadota</taxon>
        <taxon>Gammaproteobacteria</taxon>
        <taxon>Chromatiales</taxon>
        <taxon>Chromatiaceae</taxon>
        <taxon>Thiocapsa</taxon>
    </lineage>
</organism>
<dbReference type="Pfam" id="PF01810">
    <property type="entry name" value="LysE"/>
    <property type="match status" value="1"/>
</dbReference>
<sequence>MSEILFTGLILGISAGLAPGPLLALVIAETLQHDVRAGIKVAIAPLITDLPLILVTLFISTRLAAATTLLGVISLCGAFFLLVMASKTLRSSPDRLRQTVPAGRPASLTKGILANVLSPYPYLFWLSVGGPLMTRALVQNPLAPVLFILVFYAVMVGSKIALAMLVGHSKAWLRERWLTWFDRVIGMLLLVLSFRLFQDALILLELVGQDR</sequence>
<feature type="transmembrane region" description="Helical" evidence="6">
    <location>
        <begin position="65"/>
        <end position="85"/>
    </location>
</feature>
<proteinExistence type="predicted"/>
<feature type="transmembrane region" description="Helical" evidence="6">
    <location>
        <begin position="39"/>
        <end position="59"/>
    </location>
</feature>
<evidence type="ECO:0000256" key="6">
    <source>
        <dbReference type="SAM" id="Phobius"/>
    </source>
</evidence>
<dbReference type="AlphaFoldDB" id="A0A9X0WMH8"/>
<feature type="transmembrane region" description="Helical" evidence="6">
    <location>
        <begin position="106"/>
        <end position="125"/>
    </location>
</feature>
<evidence type="ECO:0000313" key="7">
    <source>
        <dbReference type="EMBL" id="MBK1646627.1"/>
    </source>
</evidence>
<comment type="caution">
    <text evidence="7">The sequence shown here is derived from an EMBL/GenBank/DDBJ whole genome shotgun (WGS) entry which is preliminary data.</text>
</comment>
<evidence type="ECO:0000256" key="1">
    <source>
        <dbReference type="ARBA" id="ARBA00004651"/>
    </source>
</evidence>
<evidence type="ECO:0000256" key="2">
    <source>
        <dbReference type="ARBA" id="ARBA00022475"/>
    </source>
</evidence>
<evidence type="ECO:0000256" key="5">
    <source>
        <dbReference type="ARBA" id="ARBA00023136"/>
    </source>
</evidence>
<dbReference type="GO" id="GO:0015171">
    <property type="term" value="F:amino acid transmembrane transporter activity"/>
    <property type="evidence" value="ECO:0007669"/>
    <property type="project" value="TreeGrafter"/>
</dbReference>
<dbReference type="Proteomes" id="UP001138802">
    <property type="component" value="Unassembled WGS sequence"/>
</dbReference>
<keyword evidence="3 6" id="KW-0812">Transmembrane</keyword>
<accession>A0A9X0WMH8</accession>
<protein>
    <recommendedName>
        <fullName evidence="9">LysE family translocator</fullName>
    </recommendedName>
</protein>
<evidence type="ECO:0000313" key="8">
    <source>
        <dbReference type="Proteomes" id="UP001138802"/>
    </source>
</evidence>
<dbReference type="EMBL" id="NRSD01000029">
    <property type="protein sequence ID" value="MBK1646627.1"/>
    <property type="molecule type" value="Genomic_DNA"/>
</dbReference>
<dbReference type="RefSeq" id="WP_200389447.1">
    <property type="nucleotide sequence ID" value="NZ_NRSD01000029.1"/>
</dbReference>
<evidence type="ECO:0008006" key="9">
    <source>
        <dbReference type="Google" id="ProtNLM"/>
    </source>
</evidence>
<evidence type="ECO:0000256" key="4">
    <source>
        <dbReference type="ARBA" id="ARBA00022989"/>
    </source>
</evidence>